<evidence type="ECO:0000256" key="1">
    <source>
        <dbReference type="SAM" id="MobiDB-lite"/>
    </source>
</evidence>
<reference evidence="2" key="1">
    <citation type="submission" date="2021-01" db="EMBL/GenBank/DDBJ databases">
        <title>Whole genome shotgun sequence of Rhizocola hellebori NBRC 109834.</title>
        <authorList>
            <person name="Komaki H."/>
            <person name="Tamura T."/>
        </authorList>
    </citation>
    <scope>NUCLEOTIDE SEQUENCE</scope>
    <source>
        <strain evidence="2">NBRC 109834</strain>
    </source>
</reference>
<evidence type="ECO:0008006" key="4">
    <source>
        <dbReference type="Google" id="ProtNLM"/>
    </source>
</evidence>
<dbReference type="Gene3D" id="2.160.20.10">
    <property type="entry name" value="Single-stranded right-handed beta-helix, Pectin lyase-like"/>
    <property type="match status" value="1"/>
</dbReference>
<comment type="caution">
    <text evidence="2">The sequence shown here is derived from an EMBL/GenBank/DDBJ whole genome shotgun (WGS) entry which is preliminary data.</text>
</comment>
<dbReference type="InterPro" id="IPR012334">
    <property type="entry name" value="Pectin_lyas_fold"/>
</dbReference>
<protein>
    <recommendedName>
        <fullName evidence="4">Right handed beta helix domain-containing protein</fullName>
    </recommendedName>
</protein>
<evidence type="ECO:0000313" key="2">
    <source>
        <dbReference type="EMBL" id="GIH05479.1"/>
    </source>
</evidence>
<dbReference type="EMBL" id="BONY01000019">
    <property type="protein sequence ID" value="GIH05479.1"/>
    <property type="molecule type" value="Genomic_DNA"/>
</dbReference>
<name>A0A8J3Q8N2_9ACTN</name>
<organism evidence="2 3">
    <name type="scientific">Rhizocola hellebori</name>
    <dbReference type="NCBI Taxonomy" id="1392758"/>
    <lineage>
        <taxon>Bacteria</taxon>
        <taxon>Bacillati</taxon>
        <taxon>Actinomycetota</taxon>
        <taxon>Actinomycetes</taxon>
        <taxon>Micromonosporales</taxon>
        <taxon>Micromonosporaceae</taxon>
        <taxon>Rhizocola</taxon>
    </lineage>
</organism>
<dbReference type="Proteomes" id="UP000612899">
    <property type="component" value="Unassembled WGS sequence"/>
</dbReference>
<keyword evidence="3" id="KW-1185">Reference proteome</keyword>
<evidence type="ECO:0000313" key="3">
    <source>
        <dbReference type="Proteomes" id="UP000612899"/>
    </source>
</evidence>
<proteinExistence type="predicted"/>
<accession>A0A8J3Q8N2</accession>
<dbReference type="SMART" id="SM00710">
    <property type="entry name" value="PbH1"/>
    <property type="match status" value="8"/>
</dbReference>
<gene>
    <name evidence="2" type="ORF">Rhe02_35460</name>
</gene>
<dbReference type="AlphaFoldDB" id="A0A8J3Q8N2"/>
<dbReference type="InterPro" id="IPR011050">
    <property type="entry name" value="Pectin_lyase_fold/virulence"/>
</dbReference>
<dbReference type="SUPFAM" id="SSF51126">
    <property type="entry name" value="Pectin lyase-like"/>
    <property type="match status" value="1"/>
</dbReference>
<feature type="region of interest" description="Disordered" evidence="1">
    <location>
        <begin position="50"/>
        <end position="70"/>
    </location>
</feature>
<sequence>MVAALPIGVPAAGAAPGGAVVAADSGDGLGTLAAATPLAGPDRHEKAAADNNAADRAATKDRSVGKPLVPQTPAVRDTKAVETAGEGAGLAAPAAPAGRAGINVPIAGDNGVSCTYNTIEDAIASAAAGSTIFIAPGTYVATTANVDFNISKNLNLVKGTSACVATVGGASTDVVLQRNAGSTVDAVMEVFGTAVVRFDRITIEGGNSAEGTLFVSGSANVTLDDAIVRNGNNPSATVGGGGVRVSDATASLTTINDAQIENNTAVSGGGIYVDDGAVTIDDLTNVELNTASGSGGGLYAINNATAVLSNNADIIDNDAVSRGGGAFVDTGSTLSVTGGATYVGFTAKANTANLGAGIFAQGGSTVTVGSGGTVNANSGGFGAGMYGLGAGTTLRVDSGGVVTANTTTSNGAGVLVTSGALADLNAGAAIRGNTATGFGGGVGVFNTATLDADGSGTEAVEISGNTAGTFGGGIYTVNTSTLDTVHIVDNTSGTEGGGLYLGATGSVTITENLACGPATFTKEHYCNEFRDNTAGTTGGAVYTGGGDFTAVQTGFIGNSAANAAVIIAFGDAVVSVKAALIILNTETTFGGEALVTGHDTSSITLVGVTSADQTEALLDTDDTATATTSRVLTTTGTLTLVATPAGNCNIGAVAADFPGLLVAVITFTATTRTDYMPVAGASSLDRCNLLSGHATDIDDTAVIDVAPAGGNDYDVGAFEALA</sequence>
<dbReference type="InterPro" id="IPR006626">
    <property type="entry name" value="PbH1"/>
</dbReference>